<evidence type="ECO:0000313" key="3">
    <source>
        <dbReference type="EMBL" id="MEK0170702.1"/>
    </source>
</evidence>
<dbReference type="RefSeq" id="WP_340196339.1">
    <property type="nucleotide sequence ID" value="NZ_JBBKAP010000025.1"/>
</dbReference>
<organism evidence="3 4">
    <name type="scientific">Curtobacterium citreum</name>
    <dbReference type="NCBI Taxonomy" id="2036"/>
    <lineage>
        <taxon>Bacteria</taxon>
        <taxon>Bacillati</taxon>
        <taxon>Actinomycetota</taxon>
        <taxon>Actinomycetes</taxon>
        <taxon>Micrococcales</taxon>
        <taxon>Microbacteriaceae</taxon>
        <taxon>Curtobacterium</taxon>
    </lineage>
</organism>
<reference evidence="3 4" key="1">
    <citation type="submission" date="2024-03" db="EMBL/GenBank/DDBJ databases">
        <title>Whole genomes of four grape xylem sap localized bacterial endophytes.</title>
        <authorList>
            <person name="Kumar G."/>
            <person name="Savka M.A."/>
        </authorList>
    </citation>
    <scope>NUCLEOTIDE SEQUENCE [LARGE SCALE GENOMIC DNA]</scope>
    <source>
        <strain evidence="3 4">RIT_GXS8</strain>
    </source>
</reference>
<comment type="caution">
    <text evidence="3">The sequence shown here is derived from an EMBL/GenBank/DDBJ whole genome shotgun (WGS) entry which is preliminary data.</text>
</comment>
<keyword evidence="4" id="KW-1185">Reference proteome</keyword>
<feature type="transmembrane region" description="Helical" evidence="2">
    <location>
        <begin position="129"/>
        <end position="149"/>
    </location>
</feature>
<name>A0ABU8YA30_9MICO</name>
<protein>
    <recommendedName>
        <fullName evidence="5">Signal transduction histidine kinase</fullName>
    </recommendedName>
</protein>
<sequence length="441" mass="46762">MTRAPEDTISRGLPGESSGQQPPRTRREARERYRTSERRQARGLPSTSTGARSLRQAAKPGASLGAGYLGLGAAVLTAIEAVSGIVYFLVRWSEFSDPWLPAAAWALYLVAAVGVGLSVLTYGERLTGLAFVLICVVLACVVTLDFIGIWPEHDIAHTASASIAAGFALLPIATLRPAREVAAAIAVLGLAFIGMSVASTPITNDTLPGIVSLLALVVVPPSIALYVVQRFRQLVQRELDRVLVQSNVQAPQFAVGMLASDELARLDLAAEKLLDAVANGTDPLPLSDASSSVAASLATELRLHLIEGRRETWLYHAITESDHLGRSVSVADPGALAGHLTPAQRDGLLQALWQMVGDGRTATPGLPVVSVTLGPVGSDGHPVTDERMDVPVVIESRGVQRRRLGPTAWSALQRIGPYTETVRDGALHIVAHCVVDRHPSM</sequence>
<feature type="compositionally biased region" description="Basic and acidic residues" evidence="1">
    <location>
        <begin position="25"/>
        <end position="40"/>
    </location>
</feature>
<feature type="transmembrane region" description="Helical" evidence="2">
    <location>
        <begin position="68"/>
        <end position="90"/>
    </location>
</feature>
<evidence type="ECO:0008006" key="5">
    <source>
        <dbReference type="Google" id="ProtNLM"/>
    </source>
</evidence>
<evidence type="ECO:0000256" key="1">
    <source>
        <dbReference type="SAM" id="MobiDB-lite"/>
    </source>
</evidence>
<feature type="transmembrane region" description="Helical" evidence="2">
    <location>
        <begin position="181"/>
        <end position="203"/>
    </location>
</feature>
<accession>A0ABU8YA30</accession>
<feature type="transmembrane region" description="Helical" evidence="2">
    <location>
        <begin position="102"/>
        <end position="122"/>
    </location>
</feature>
<keyword evidence="2" id="KW-0812">Transmembrane</keyword>
<feature type="transmembrane region" description="Helical" evidence="2">
    <location>
        <begin position="209"/>
        <end position="228"/>
    </location>
</feature>
<feature type="transmembrane region" description="Helical" evidence="2">
    <location>
        <begin position="155"/>
        <end position="174"/>
    </location>
</feature>
<gene>
    <name evidence="3" type="ORF">WMN62_04395</name>
</gene>
<evidence type="ECO:0000256" key="2">
    <source>
        <dbReference type="SAM" id="Phobius"/>
    </source>
</evidence>
<dbReference type="EMBL" id="JBBLYY010000028">
    <property type="protein sequence ID" value="MEK0170702.1"/>
    <property type="molecule type" value="Genomic_DNA"/>
</dbReference>
<evidence type="ECO:0000313" key="4">
    <source>
        <dbReference type="Proteomes" id="UP001370299"/>
    </source>
</evidence>
<feature type="region of interest" description="Disordered" evidence="1">
    <location>
        <begin position="1"/>
        <end position="55"/>
    </location>
</feature>
<proteinExistence type="predicted"/>
<dbReference type="Proteomes" id="UP001370299">
    <property type="component" value="Unassembled WGS sequence"/>
</dbReference>
<keyword evidence="2" id="KW-0472">Membrane</keyword>
<keyword evidence="2" id="KW-1133">Transmembrane helix</keyword>